<gene>
    <name evidence="3" type="ORF">FA13DRAFT_1638384</name>
</gene>
<dbReference type="PANTHER" id="PTHR43662">
    <property type="match status" value="1"/>
</dbReference>
<reference evidence="3 4" key="1">
    <citation type="journal article" date="2019" name="Nat. Ecol. Evol.">
        <title>Megaphylogeny resolves global patterns of mushroom evolution.</title>
        <authorList>
            <person name="Varga T."/>
            <person name="Krizsan K."/>
            <person name="Foldi C."/>
            <person name="Dima B."/>
            <person name="Sanchez-Garcia M."/>
            <person name="Sanchez-Ramirez S."/>
            <person name="Szollosi G.J."/>
            <person name="Szarkandi J.G."/>
            <person name="Papp V."/>
            <person name="Albert L."/>
            <person name="Andreopoulos W."/>
            <person name="Angelini C."/>
            <person name="Antonin V."/>
            <person name="Barry K.W."/>
            <person name="Bougher N.L."/>
            <person name="Buchanan P."/>
            <person name="Buyck B."/>
            <person name="Bense V."/>
            <person name="Catcheside P."/>
            <person name="Chovatia M."/>
            <person name="Cooper J."/>
            <person name="Damon W."/>
            <person name="Desjardin D."/>
            <person name="Finy P."/>
            <person name="Geml J."/>
            <person name="Haridas S."/>
            <person name="Hughes K."/>
            <person name="Justo A."/>
            <person name="Karasinski D."/>
            <person name="Kautmanova I."/>
            <person name="Kiss B."/>
            <person name="Kocsube S."/>
            <person name="Kotiranta H."/>
            <person name="LaButti K.M."/>
            <person name="Lechner B.E."/>
            <person name="Liimatainen K."/>
            <person name="Lipzen A."/>
            <person name="Lukacs Z."/>
            <person name="Mihaltcheva S."/>
            <person name="Morgado L.N."/>
            <person name="Niskanen T."/>
            <person name="Noordeloos M.E."/>
            <person name="Ohm R.A."/>
            <person name="Ortiz-Santana B."/>
            <person name="Ovrebo C."/>
            <person name="Racz N."/>
            <person name="Riley R."/>
            <person name="Savchenko A."/>
            <person name="Shiryaev A."/>
            <person name="Soop K."/>
            <person name="Spirin V."/>
            <person name="Szebenyi C."/>
            <person name="Tomsovsky M."/>
            <person name="Tulloss R.E."/>
            <person name="Uehling J."/>
            <person name="Grigoriev I.V."/>
            <person name="Vagvolgyi C."/>
            <person name="Papp T."/>
            <person name="Martin F.M."/>
            <person name="Miettinen O."/>
            <person name="Hibbett D.S."/>
            <person name="Nagy L.G."/>
        </authorList>
    </citation>
    <scope>NUCLEOTIDE SEQUENCE [LARGE SCALE GENOMIC DNA]</scope>
    <source>
        <strain evidence="3 4">FP101781</strain>
    </source>
</reference>
<accession>A0A4Y7SS34</accession>
<feature type="compositionally biased region" description="Low complexity" evidence="1">
    <location>
        <begin position="176"/>
        <end position="195"/>
    </location>
</feature>
<proteinExistence type="predicted"/>
<dbReference type="Proteomes" id="UP000298030">
    <property type="component" value="Unassembled WGS sequence"/>
</dbReference>
<organism evidence="3 4">
    <name type="scientific">Coprinellus micaceus</name>
    <name type="common">Glistening ink-cap mushroom</name>
    <name type="synonym">Coprinus micaceus</name>
    <dbReference type="NCBI Taxonomy" id="71717"/>
    <lineage>
        <taxon>Eukaryota</taxon>
        <taxon>Fungi</taxon>
        <taxon>Dikarya</taxon>
        <taxon>Basidiomycota</taxon>
        <taxon>Agaricomycotina</taxon>
        <taxon>Agaricomycetes</taxon>
        <taxon>Agaricomycetidae</taxon>
        <taxon>Agaricales</taxon>
        <taxon>Agaricineae</taxon>
        <taxon>Psathyrellaceae</taxon>
        <taxon>Coprinellus</taxon>
    </lineage>
</organism>
<dbReference type="PANTHER" id="PTHR43662:SF3">
    <property type="entry name" value="DOMAIN PROTEIN, PUTATIVE (AFU_ORTHOLOGUE AFUA_6G11970)-RELATED"/>
    <property type="match status" value="1"/>
</dbReference>
<comment type="caution">
    <text evidence="3">The sequence shown here is derived from an EMBL/GenBank/DDBJ whole genome shotgun (WGS) entry which is preliminary data.</text>
</comment>
<sequence>CWDGVNLDPTDHKSHMAYPSGGKCPASHPVTVPTIFIETVWDTPKFNNLWPSGAAQPFVYSMGDPTGYGQHADYVFGWKDDALQRAMDQCNSFGGACPTLKTQSIDAINRCTQRNRVREPVDGALAALPGCNPVQPGPTRATMVPNCDATKDYDADGGPKGGAPAPPASTNPTSPPVSTTVVAPPTASTPAAPSTGQAAHYAQCGRLYIPCSQW</sequence>
<dbReference type="AlphaFoldDB" id="A0A4Y7SS34"/>
<feature type="compositionally biased region" description="Pro residues" evidence="1">
    <location>
        <begin position="164"/>
        <end position="175"/>
    </location>
</feature>
<name>A0A4Y7SS34_COPMI</name>
<dbReference type="EMBL" id="QPFP01000064">
    <property type="protein sequence ID" value="TEB24677.1"/>
    <property type="molecule type" value="Genomic_DNA"/>
</dbReference>
<keyword evidence="4" id="KW-1185">Reference proteome</keyword>
<dbReference type="OrthoDB" id="74764at2759"/>
<dbReference type="InterPro" id="IPR018535">
    <property type="entry name" value="DUF1996"/>
</dbReference>
<feature type="non-terminal residue" evidence="3">
    <location>
        <position position="1"/>
    </location>
</feature>
<evidence type="ECO:0000313" key="4">
    <source>
        <dbReference type="Proteomes" id="UP000298030"/>
    </source>
</evidence>
<protein>
    <recommendedName>
        <fullName evidence="2">DUF1996 domain-containing protein</fullName>
    </recommendedName>
</protein>
<dbReference type="STRING" id="71717.A0A4Y7SS34"/>
<evidence type="ECO:0000256" key="1">
    <source>
        <dbReference type="SAM" id="MobiDB-lite"/>
    </source>
</evidence>
<dbReference type="Pfam" id="PF09362">
    <property type="entry name" value="DUF1996"/>
    <property type="match status" value="1"/>
</dbReference>
<feature type="domain" description="DUF1996" evidence="2">
    <location>
        <begin position="1"/>
        <end position="78"/>
    </location>
</feature>
<evidence type="ECO:0000313" key="3">
    <source>
        <dbReference type="EMBL" id="TEB24677.1"/>
    </source>
</evidence>
<feature type="region of interest" description="Disordered" evidence="1">
    <location>
        <begin position="137"/>
        <end position="195"/>
    </location>
</feature>
<evidence type="ECO:0000259" key="2">
    <source>
        <dbReference type="Pfam" id="PF09362"/>
    </source>
</evidence>